<proteinExistence type="predicted"/>
<evidence type="ECO:0000256" key="1">
    <source>
        <dbReference type="SAM" id="Phobius"/>
    </source>
</evidence>
<protein>
    <recommendedName>
        <fullName evidence="2">Phosphatidic acid phosphatase type 2/haloperoxidase domain-containing protein</fullName>
    </recommendedName>
</protein>
<dbReference type="eggNOG" id="KOG4268">
    <property type="taxonomic scope" value="Eukaryota"/>
</dbReference>
<feature type="domain" description="Phosphatidic acid phosphatase type 2/haloperoxidase" evidence="2">
    <location>
        <begin position="68"/>
        <end position="196"/>
    </location>
</feature>
<evidence type="ECO:0000259" key="2">
    <source>
        <dbReference type="SMART" id="SM00014"/>
    </source>
</evidence>
<dbReference type="PANTHER" id="PTHR14969">
    <property type="entry name" value="SPHINGOSINE-1-PHOSPHATE PHOSPHOHYDROLASE"/>
    <property type="match status" value="1"/>
</dbReference>
<dbReference type="GO" id="GO:0042392">
    <property type="term" value="F:sphingosine-1-phosphate phosphatase activity"/>
    <property type="evidence" value="ECO:0007669"/>
    <property type="project" value="TreeGrafter"/>
</dbReference>
<dbReference type="EMBL" id="KI913963">
    <property type="protein sequence ID" value="ETW01280.1"/>
    <property type="molecule type" value="Genomic_DNA"/>
</dbReference>
<dbReference type="PANTHER" id="PTHR14969:SF13">
    <property type="entry name" value="AT30094P"/>
    <property type="match status" value="1"/>
</dbReference>
<gene>
    <name evidence="3" type="ORF">H310_06850</name>
</gene>
<sequence>MHRFNRGADFEMVAFIHGIAGQSQLSKVMWELICLPGDGILYFPILLPIGAAAWYLEYFPRLNREQSYLLTYLYVVLLVDLLLNFAMKGMVKRKRPHFHNDDMRFPGPDKYSFPSGHATRAGALVALFSTLLQYEPDLLSLATAGLTSRTSTSMCLTVAWTWAAINSFGRLALGRHFVSDVVVGTFIGYSLFFPVARGVMFWVYPPHVLAD</sequence>
<feature type="transmembrane region" description="Helical" evidence="1">
    <location>
        <begin position="177"/>
        <end position="204"/>
    </location>
</feature>
<dbReference type="OrthoDB" id="10266771at2759"/>
<dbReference type="AlphaFoldDB" id="A0A024U4V5"/>
<accession>A0A024U4V5</accession>
<feature type="transmembrane region" description="Helical" evidence="1">
    <location>
        <begin position="68"/>
        <end position="87"/>
    </location>
</feature>
<keyword evidence="1" id="KW-1133">Transmembrane helix</keyword>
<dbReference type="InterPro" id="IPR036938">
    <property type="entry name" value="PAP2/HPO_sf"/>
</dbReference>
<dbReference type="SMART" id="SM00014">
    <property type="entry name" value="acidPPc"/>
    <property type="match status" value="1"/>
</dbReference>
<organism evidence="3">
    <name type="scientific">Aphanomyces invadans</name>
    <dbReference type="NCBI Taxonomy" id="157072"/>
    <lineage>
        <taxon>Eukaryota</taxon>
        <taxon>Sar</taxon>
        <taxon>Stramenopiles</taxon>
        <taxon>Oomycota</taxon>
        <taxon>Saprolegniomycetes</taxon>
        <taxon>Saprolegniales</taxon>
        <taxon>Verrucalvaceae</taxon>
        <taxon>Aphanomyces</taxon>
    </lineage>
</organism>
<dbReference type="RefSeq" id="XP_008870278.1">
    <property type="nucleotide sequence ID" value="XM_008872056.1"/>
</dbReference>
<dbReference type="Pfam" id="PF01569">
    <property type="entry name" value="PAP2"/>
    <property type="match status" value="1"/>
</dbReference>
<evidence type="ECO:0000313" key="3">
    <source>
        <dbReference type="EMBL" id="ETW01280.1"/>
    </source>
</evidence>
<dbReference type="VEuPathDB" id="FungiDB:H310_06850"/>
<dbReference type="Gene3D" id="1.20.144.10">
    <property type="entry name" value="Phosphatidic acid phosphatase type 2/haloperoxidase"/>
    <property type="match status" value="1"/>
</dbReference>
<dbReference type="GeneID" id="20083900"/>
<keyword evidence="1" id="KW-0812">Transmembrane</keyword>
<dbReference type="SUPFAM" id="SSF48317">
    <property type="entry name" value="Acid phosphatase/Vanadium-dependent haloperoxidase"/>
    <property type="match status" value="1"/>
</dbReference>
<name>A0A024U4V5_9STRA</name>
<dbReference type="InterPro" id="IPR000326">
    <property type="entry name" value="PAP2/HPO"/>
</dbReference>
<feature type="transmembrane region" description="Helical" evidence="1">
    <location>
        <begin position="32"/>
        <end position="56"/>
    </location>
</feature>
<reference evidence="3" key="1">
    <citation type="submission" date="2013-12" db="EMBL/GenBank/DDBJ databases">
        <title>The Genome Sequence of Aphanomyces invadans NJM9701.</title>
        <authorList>
            <consortium name="The Broad Institute Genomics Platform"/>
            <person name="Russ C."/>
            <person name="Tyler B."/>
            <person name="van West P."/>
            <person name="Dieguez-Uribeondo J."/>
            <person name="Young S.K."/>
            <person name="Zeng Q."/>
            <person name="Gargeya S."/>
            <person name="Fitzgerald M."/>
            <person name="Abouelleil A."/>
            <person name="Alvarado L."/>
            <person name="Chapman S.B."/>
            <person name="Gainer-Dewar J."/>
            <person name="Goldberg J."/>
            <person name="Griggs A."/>
            <person name="Gujja S."/>
            <person name="Hansen M."/>
            <person name="Howarth C."/>
            <person name="Imamovic A."/>
            <person name="Ireland A."/>
            <person name="Larimer J."/>
            <person name="McCowan C."/>
            <person name="Murphy C."/>
            <person name="Pearson M."/>
            <person name="Poon T.W."/>
            <person name="Priest M."/>
            <person name="Roberts A."/>
            <person name="Saif S."/>
            <person name="Shea T."/>
            <person name="Sykes S."/>
            <person name="Wortman J."/>
            <person name="Nusbaum C."/>
            <person name="Birren B."/>
        </authorList>
    </citation>
    <scope>NUCLEOTIDE SEQUENCE [LARGE SCALE GENOMIC DNA]</scope>
    <source>
        <strain evidence="3">NJM9701</strain>
    </source>
</reference>
<keyword evidence="1" id="KW-0472">Membrane</keyword>